<dbReference type="PROSITE" id="PS50937">
    <property type="entry name" value="HTH_MERR_2"/>
    <property type="match status" value="1"/>
</dbReference>
<dbReference type="Pfam" id="PF00376">
    <property type="entry name" value="MerR"/>
    <property type="match status" value="1"/>
</dbReference>
<dbReference type="EMBL" id="MWPS01000022">
    <property type="protein sequence ID" value="OPG16131.1"/>
    <property type="molecule type" value="Genomic_DNA"/>
</dbReference>
<organism evidence="5 6">
    <name type="scientific">Ferroacidibacillus organovorans</name>
    <dbReference type="NCBI Taxonomy" id="1765683"/>
    <lineage>
        <taxon>Bacteria</taxon>
        <taxon>Bacillati</taxon>
        <taxon>Bacillota</taxon>
        <taxon>Bacilli</taxon>
        <taxon>Bacillales</taxon>
        <taxon>Alicyclobacillaceae</taxon>
        <taxon>Ferroacidibacillus</taxon>
    </lineage>
</organism>
<evidence type="ECO:0000313" key="6">
    <source>
        <dbReference type="Proteomes" id="UP000190229"/>
    </source>
</evidence>
<dbReference type="Pfam" id="PF09278">
    <property type="entry name" value="MerR-DNA-bind"/>
    <property type="match status" value="1"/>
</dbReference>
<dbReference type="PRINTS" id="PR00040">
    <property type="entry name" value="HTHMERR"/>
</dbReference>
<dbReference type="Proteomes" id="UP000190229">
    <property type="component" value="Unassembled WGS sequence"/>
</dbReference>
<evidence type="ECO:0000256" key="2">
    <source>
        <dbReference type="ARBA" id="ARBA00023125"/>
    </source>
</evidence>
<dbReference type="InterPro" id="IPR000551">
    <property type="entry name" value="MerR-type_HTH_dom"/>
</dbReference>
<dbReference type="SMART" id="SM00422">
    <property type="entry name" value="HTH_MERR"/>
    <property type="match status" value="1"/>
</dbReference>
<dbReference type="GO" id="GO:0003700">
    <property type="term" value="F:DNA-binding transcription factor activity"/>
    <property type="evidence" value="ECO:0007669"/>
    <property type="project" value="InterPro"/>
</dbReference>
<dbReference type="AlphaFoldDB" id="A0A1V4ETB6"/>
<evidence type="ECO:0000256" key="3">
    <source>
        <dbReference type="ARBA" id="ARBA00023163"/>
    </source>
</evidence>
<keyword evidence="6" id="KW-1185">Reference proteome</keyword>
<dbReference type="GO" id="GO:0003677">
    <property type="term" value="F:DNA binding"/>
    <property type="evidence" value="ECO:0007669"/>
    <property type="project" value="UniProtKB-KW"/>
</dbReference>
<accession>A0A1V4ETB6</accession>
<dbReference type="InterPro" id="IPR009061">
    <property type="entry name" value="DNA-bd_dom_put_sf"/>
</dbReference>
<comment type="caution">
    <text evidence="5">The sequence shown here is derived from an EMBL/GenBank/DDBJ whole genome shotgun (WGS) entry which is preliminary data.</text>
</comment>
<gene>
    <name evidence="5" type="ORF">B2M26_08810</name>
</gene>
<keyword evidence="3" id="KW-0804">Transcription</keyword>
<dbReference type="Gene3D" id="1.10.1660.10">
    <property type="match status" value="1"/>
</dbReference>
<dbReference type="PANTHER" id="PTHR30204">
    <property type="entry name" value="REDOX-CYCLING DRUG-SENSING TRANSCRIPTIONAL ACTIVATOR SOXR"/>
    <property type="match status" value="1"/>
</dbReference>
<dbReference type="InterPro" id="IPR015358">
    <property type="entry name" value="Tscrpt_reg_MerR_DNA-bd"/>
</dbReference>
<dbReference type="CDD" id="cd04770">
    <property type="entry name" value="HTH_HMRTR"/>
    <property type="match status" value="1"/>
</dbReference>
<name>A0A1V4ETB6_9BACL</name>
<evidence type="ECO:0000259" key="4">
    <source>
        <dbReference type="PROSITE" id="PS50937"/>
    </source>
</evidence>
<reference evidence="5 6" key="1">
    <citation type="submission" date="2017-02" db="EMBL/GenBank/DDBJ databases">
        <title>Draft genome of Acidibacillus ferrooxidans Huett2.</title>
        <authorList>
            <person name="Schopf S."/>
        </authorList>
    </citation>
    <scope>NUCLEOTIDE SEQUENCE [LARGE SCALE GENOMIC DNA]</scope>
    <source>
        <strain evidence="5 6">Huett2</strain>
    </source>
</reference>
<evidence type="ECO:0000256" key="1">
    <source>
        <dbReference type="ARBA" id="ARBA00023015"/>
    </source>
</evidence>
<dbReference type="RefSeq" id="WP_079290729.1">
    <property type="nucleotide sequence ID" value="NZ_MWPS01000022.1"/>
</dbReference>
<keyword evidence="1" id="KW-0805">Transcription regulation</keyword>
<protein>
    <submittedName>
        <fullName evidence="5">Heavy metal-responsive transcriptional regulator</fullName>
    </submittedName>
</protein>
<dbReference type="SUPFAM" id="SSF46955">
    <property type="entry name" value="Putative DNA-binding domain"/>
    <property type="match status" value="1"/>
</dbReference>
<dbReference type="InterPro" id="IPR047057">
    <property type="entry name" value="MerR_fam"/>
</dbReference>
<dbReference type="PANTHER" id="PTHR30204:SF94">
    <property type="entry name" value="HEAVY METAL-DEPENDENT TRANSCRIPTIONAL REGULATOR HI_0293-RELATED"/>
    <property type="match status" value="1"/>
</dbReference>
<evidence type="ECO:0000313" key="5">
    <source>
        <dbReference type="EMBL" id="OPG16131.1"/>
    </source>
</evidence>
<keyword evidence="2" id="KW-0238">DNA-binding</keyword>
<sequence length="138" mass="16474">MKKELHIGELSRQFFIPTQTVRYYEKIGLLDPPHRTDARYRVYSEFDVDRLRFILQAKHFGLSLDEIKEIIKLRTDGIVPCQHVQNLVKKHLDNLDARIQEMMEFRDRLALRYQQFQDVEALDCSGTICKYIEKETLT</sequence>
<proteinExistence type="predicted"/>
<feature type="domain" description="HTH merR-type" evidence="4">
    <location>
        <begin position="4"/>
        <end position="73"/>
    </location>
</feature>